<keyword evidence="1" id="KW-0472">Membrane</keyword>
<keyword evidence="1" id="KW-0812">Transmembrane</keyword>
<keyword evidence="3" id="KW-1185">Reference proteome</keyword>
<gene>
    <name evidence="2" type="ORF">EB1_00010</name>
</gene>
<accession>A0A511NCZ3</accession>
<protein>
    <submittedName>
        <fullName evidence="2">Uncharacterized protein</fullName>
    </submittedName>
</protein>
<reference evidence="2 3" key="1">
    <citation type="submission" date="2019-07" db="EMBL/GenBank/DDBJ databases">
        <title>Whole genome shotgun sequence of Empedobacter brevis NBRC 14943.</title>
        <authorList>
            <person name="Hosoyama A."/>
            <person name="Uohara A."/>
            <person name="Ohji S."/>
            <person name="Ichikawa N."/>
        </authorList>
    </citation>
    <scope>NUCLEOTIDE SEQUENCE [LARGE SCALE GENOMIC DNA]</scope>
    <source>
        <strain evidence="2 3">NBRC 14943</strain>
    </source>
</reference>
<name>A0A511NCZ3_9FLAO</name>
<dbReference type="Proteomes" id="UP000321245">
    <property type="component" value="Unassembled WGS sequence"/>
</dbReference>
<keyword evidence="1" id="KW-1133">Transmembrane helix</keyword>
<evidence type="ECO:0000313" key="3">
    <source>
        <dbReference type="Proteomes" id="UP000321245"/>
    </source>
</evidence>
<comment type="caution">
    <text evidence="2">The sequence shown here is derived from an EMBL/GenBank/DDBJ whole genome shotgun (WGS) entry which is preliminary data.</text>
</comment>
<evidence type="ECO:0000313" key="2">
    <source>
        <dbReference type="EMBL" id="GEM50211.1"/>
    </source>
</evidence>
<feature type="transmembrane region" description="Helical" evidence="1">
    <location>
        <begin position="12"/>
        <end position="32"/>
    </location>
</feature>
<dbReference type="STRING" id="1218108.GCA_000382425_00002"/>
<dbReference type="EMBL" id="BJXC01000001">
    <property type="protein sequence ID" value="GEM50211.1"/>
    <property type="molecule type" value="Genomic_DNA"/>
</dbReference>
<evidence type="ECO:0000256" key="1">
    <source>
        <dbReference type="SAM" id="Phobius"/>
    </source>
</evidence>
<sequence>MVNKMKKINILLTFIIVLPFIILTIIVLYVNLNSKNPRDIFLDNQSNKYFEGKIILIKNNENNHNALTMYSNDKNIILPYSWDSKVKINDSISKQKGDLFLKIYRNGELLDSLNYNDIKWR</sequence>
<proteinExistence type="predicted"/>
<organism evidence="2 3">
    <name type="scientific">Empedobacter brevis NBRC 14943 = ATCC 43319</name>
    <dbReference type="NCBI Taxonomy" id="1218108"/>
    <lineage>
        <taxon>Bacteria</taxon>
        <taxon>Pseudomonadati</taxon>
        <taxon>Bacteroidota</taxon>
        <taxon>Flavobacteriia</taxon>
        <taxon>Flavobacteriales</taxon>
        <taxon>Weeksellaceae</taxon>
        <taxon>Empedobacter</taxon>
    </lineage>
</organism>
<dbReference type="AlphaFoldDB" id="A0A511NCZ3"/>